<feature type="domain" description="MmgE/PrpD C-terminal" evidence="3">
    <location>
        <begin position="264"/>
        <end position="421"/>
    </location>
</feature>
<gene>
    <name evidence="4" type="ORF">H8S00_12875</name>
</gene>
<reference evidence="4 5" key="1">
    <citation type="submission" date="2020-08" db="EMBL/GenBank/DDBJ databases">
        <title>Genome public.</title>
        <authorList>
            <person name="Liu C."/>
            <person name="Sun Q."/>
        </authorList>
    </citation>
    <scope>NUCLEOTIDE SEQUENCE [LARGE SCALE GENOMIC DNA]</scope>
    <source>
        <strain evidence="4 5">BX4</strain>
    </source>
</reference>
<dbReference type="Pfam" id="PF03972">
    <property type="entry name" value="MmgE_PrpD_N"/>
    <property type="match status" value="1"/>
</dbReference>
<comment type="similarity">
    <text evidence="1">Belongs to the PrpD family.</text>
</comment>
<dbReference type="Proteomes" id="UP000597877">
    <property type="component" value="Unassembled WGS sequence"/>
</dbReference>
<dbReference type="InterPro" id="IPR042183">
    <property type="entry name" value="MmgE/PrpD_sf_1"/>
</dbReference>
<dbReference type="SUPFAM" id="SSF103378">
    <property type="entry name" value="2-methylcitrate dehydratase PrpD"/>
    <property type="match status" value="1"/>
</dbReference>
<sequence length="431" mass="47720">MNVTDLMLDYIIKKSNNDISDEVYLKSKYCLIDYLGVTYAGAKENIDTIEKVCGQKRASGDINICGTDVSTDMLRAAFFNGYNAHTMELDDGSRFGMIHLGAAVISPLVAMIQKENIDYKNFLKAIIMGYEMAVRCSIAMQPEHKKRGFHTSGTCGTLGAAVAVAVAMGYNREQLKSTISAAATGAAGALEIQENSSLLKPYNLGHAAMSGLMAAEMGKASISGPDDILGGKRGVFRLLGKDINLDCFKETDYFEIGRIYVKPYAACRHCHTAIEAALRLRNGIKNTKDIKEINVYTYKLAILGHDHKEIQGKSSAKLSIPYSVASSIILGKSDITAFEENNIQNGDILELTNKVNVFENEEYTKETSNKRISKVEVVMKNGERFCKEIKYAKGDPENPMSHREIIDKFNYMMKWCGKEDKGNVILNKLER</sequence>
<dbReference type="EMBL" id="JACOOZ010000011">
    <property type="protein sequence ID" value="MBC5668861.1"/>
    <property type="molecule type" value="Genomic_DNA"/>
</dbReference>
<evidence type="ECO:0000259" key="2">
    <source>
        <dbReference type="Pfam" id="PF03972"/>
    </source>
</evidence>
<dbReference type="InterPro" id="IPR036148">
    <property type="entry name" value="MmgE/PrpD_sf"/>
</dbReference>
<organism evidence="4 5">
    <name type="scientific">Eubacterium segne</name>
    <dbReference type="NCBI Taxonomy" id="2763045"/>
    <lineage>
        <taxon>Bacteria</taxon>
        <taxon>Bacillati</taxon>
        <taxon>Bacillota</taxon>
        <taxon>Clostridia</taxon>
        <taxon>Eubacteriales</taxon>
        <taxon>Eubacteriaceae</taxon>
        <taxon>Eubacterium</taxon>
    </lineage>
</organism>
<accession>A0ABR7F5H4</accession>
<evidence type="ECO:0000313" key="5">
    <source>
        <dbReference type="Proteomes" id="UP000597877"/>
    </source>
</evidence>
<dbReference type="InterPro" id="IPR042188">
    <property type="entry name" value="MmgE/PrpD_sf_2"/>
</dbReference>
<dbReference type="InterPro" id="IPR005656">
    <property type="entry name" value="MmgE_PrpD"/>
</dbReference>
<evidence type="ECO:0000259" key="3">
    <source>
        <dbReference type="Pfam" id="PF19305"/>
    </source>
</evidence>
<protein>
    <submittedName>
        <fullName evidence="4">MmgE/PrpD family protein</fullName>
    </submittedName>
</protein>
<dbReference type="InterPro" id="IPR045336">
    <property type="entry name" value="MmgE_PrpD_N"/>
</dbReference>
<dbReference type="PANTHER" id="PTHR16943:SF8">
    <property type="entry name" value="2-METHYLCITRATE DEHYDRATASE"/>
    <property type="match status" value="1"/>
</dbReference>
<keyword evidence="5" id="KW-1185">Reference proteome</keyword>
<dbReference type="Gene3D" id="3.30.1330.120">
    <property type="entry name" value="2-methylcitrate dehydratase PrpD"/>
    <property type="match status" value="1"/>
</dbReference>
<evidence type="ECO:0000313" key="4">
    <source>
        <dbReference type="EMBL" id="MBC5668861.1"/>
    </source>
</evidence>
<dbReference type="RefSeq" id="WP_118589586.1">
    <property type="nucleotide sequence ID" value="NZ_JACOOZ010000011.1"/>
</dbReference>
<proteinExistence type="inferred from homology"/>
<dbReference type="InterPro" id="IPR045337">
    <property type="entry name" value="MmgE_PrpD_C"/>
</dbReference>
<dbReference type="Gene3D" id="1.10.4100.10">
    <property type="entry name" value="2-methylcitrate dehydratase PrpD"/>
    <property type="match status" value="1"/>
</dbReference>
<dbReference type="Pfam" id="PF19305">
    <property type="entry name" value="MmgE_PrpD_C"/>
    <property type="match status" value="1"/>
</dbReference>
<comment type="caution">
    <text evidence="4">The sequence shown here is derived from an EMBL/GenBank/DDBJ whole genome shotgun (WGS) entry which is preliminary data.</text>
</comment>
<dbReference type="PANTHER" id="PTHR16943">
    <property type="entry name" value="2-METHYLCITRATE DEHYDRATASE-RELATED"/>
    <property type="match status" value="1"/>
</dbReference>
<evidence type="ECO:0000256" key="1">
    <source>
        <dbReference type="ARBA" id="ARBA00006174"/>
    </source>
</evidence>
<feature type="domain" description="MmgE/PrpD N-terminal" evidence="2">
    <location>
        <begin position="9"/>
        <end position="242"/>
    </location>
</feature>
<name>A0ABR7F5H4_9FIRM</name>